<dbReference type="PANTHER" id="PTHR14690:SF0">
    <property type="entry name" value="IQ MOTIF CONTAINING WITH AAA DOMAIN 1"/>
    <property type="match status" value="1"/>
</dbReference>
<dbReference type="EnsemblMetazoa" id="Aqu2.1.30808_001">
    <property type="protein sequence ID" value="Aqu2.1.30808_001"/>
    <property type="gene ID" value="Aqu2.1.30808"/>
</dbReference>
<dbReference type="Pfam" id="PF00004">
    <property type="entry name" value="AAA"/>
    <property type="match status" value="1"/>
</dbReference>
<dbReference type="PANTHER" id="PTHR14690">
    <property type="entry name" value="IQ MOTIF CONTAINING WITH AAA DOMAIN 1"/>
    <property type="match status" value="1"/>
</dbReference>
<dbReference type="STRING" id="400682.A0A1X7USQ5"/>
<dbReference type="Gene3D" id="3.40.50.300">
    <property type="entry name" value="P-loop containing nucleotide triphosphate hydrolases"/>
    <property type="match status" value="1"/>
</dbReference>
<dbReference type="InParanoid" id="A0A1X7USQ5"/>
<accession>A0A1X7USQ5</accession>
<organism evidence="2">
    <name type="scientific">Amphimedon queenslandica</name>
    <name type="common">Sponge</name>
    <dbReference type="NCBI Taxonomy" id="400682"/>
    <lineage>
        <taxon>Eukaryota</taxon>
        <taxon>Metazoa</taxon>
        <taxon>Porifera</taxon>
        <taxon>Demospongiae</taxon>
        <taxon>Heteroscleromorpha</taxon>
        <taxon>Haplosclerida</taxon>
        <taxon>Niphatidae</taxon>
        <taxon>Amphimedon</taxon>
    </lineage>
</organism>
<dbReference type="AlphaFoldDB" id="A0A1X7USQ5"/>
<evidence type="ECO:0000313" key="2">
    <source>
        <dbReference type="EnsemblMetazoa" id="Aqu2.1.30808_001"/>
    </source>
</evidence>
<dbReference type="OrthoDB" id="3046016at2759"/>
<evidence type="ECO:0000259" key="1">
    <source>
        <dbReference type="Pfam" id="PF00004"/>
    </source>
</evidence>
<dbReference type="GO" id="GO:0005524">
    <property type="term" value="F:ATP binding"/>
    <property type="evidence" value="ECO:0007669"/>
    <property type="project" value="InterPro"/>
</dbReference>
<dbReference type="InterPro" id="IPR052267">
    <property type="entry name" value="N-DRC_Component"/>
</dbReference>
<reference evidence="2" key="1">
    <citation type="submission" date="2017-05" db="UniProtKB">
        <authorList>
            <consortium name="EnsemblMetazoa"/>
        </authorList>
    </citation>
    <scope>IDENTIFICATION</scope>
</reference>
<protein>
    <recommendedName>
        <fullName evidence="1">ATPase AAA-type core domain-containing protein</fullName>
    </recommendedName>
</protein>
<sequence length="87" mass="9540">MITAPRGTGKKSLLHTICIETGANLFNLRPSAAGKFPGKAGQNMLLHMVFKVAKAWPPSVVLIGHCERTFRKKIPKTDKVRQSQATL</sequence>
<name>A0A1X7USQ5_AMPQE</name>
<dbReference type="eggNOG" id="KOG0740">
    <property type="taxonomic scope" value="Eukaryota"/>
</dbReference>
<dbReference type="InterPro" id="IPR027417">
    <property type="entry name" value="P-loop_NTPase"/>
</dbReference>
<dbReference type="GO" id="GO:0016887">
    <property type="term" value="F:ATP hydrolysis activity"/>
    <property type="evidence" value="ECO:0007669"/>
    <property type="project" value="InterPro"/>
</dbReference>
<proteinExistence type="predicted"/>
<dbReference type="SUPFAM" id="SSF52540">
    <property type="entry name" value="P-loop containing nucleoside triphosphate hydrolases"/>
    <property type="match status" value="1"/>
</dbReference>
<feature type="domain" description="ATPase AAA-type core" evidence="1">
    <location>
        <begin position="2"/>
        <end position="82"/>
    </location>
</feature>
<dbReference type="InterPro" id="IPR003959">
    <property type="entry name" value="ATPase_AAA_core"/>
</dbReference>